<proteinExistence type="predicted"/>
<evidence type="ECO:0000313" key="1">
    <source>
        <dbReference type="Proteomes" id="UP000036681"/>
    </source>
</evidence>
<organism evidence="1 2">
    <name type="scientific">Ascaris lumbricoides</name>
    <name type="common">Giant roundworm</name>
    <dbReference type="NCBI Taxonomy" id="6252"/>
    <lineage>
        <taxon>Eukaryota</taxon>
        <taxon>Metazoa</taxon>
        <taxon>Ecdysozoa</taxon>
        <taxon>Nematoda</taxon>
        <taxon>Chromadorea</taxon>
        <taxon>Rhabditida</taxon>
        <taxon>Spirurina</taxon>
        <taxon>Ascaridomorpha</taxon>
        <taxon>Ascaridoidea</taxon>
        <taxon>Ascarididae</taxon>
        <taxon>Ascaris</taxon>
    </lineage>
</organism>
<keyword evidence="1" id="KW-1185">Reference proteome</keyword>
<dbReference type="Proteomes" id="UP000036681">
    <property type="component" value="Unplaced"/>
</dbReference>
<dbReference type="GO" id="GO:0016286">
    <property type="term" value="F:small conductance calcium-activated potassium channel activity"/>
    <property type="evidence" value="ECO:0007669"/>
    <property type="project" value="InterPro"/>
</dbReference>
<dbReference type="Pfam" id="PF03530">
    <property type="entry name" value="SK_channel"/>
    <property type="match status" value="1"/>
</dbReference>
<reference evidence="2" key="1">
    <citation type="submission" date="2017-02" db="UniProtKB">
        <authorList>
            <consortium name="WormBaseParasite"/>
        </authorList>
    </citation>
    <scope>IDENTIFICATION</scope>
</reference>
<dbReference type="AlphaFoldDB" id="A0A0M3HLV2"/>
<name>A0A0M3HLV2_ASCLU</name>
<sequence>MRCRMRKQLFIKRNKVCDLSLALALAGLIFVVVDAELTALSADTNITKVINAIFFFISSLKF</sequence>
<dbReference type="InterPro" id="IPR015449">
    <property type="entry name" value="K_chnl_Ca-activ_SK"/>
</dbReference>
<protein>
    <submittedName>
        <fullName evidence="2">DUF3927 domain-containing protein</fullName>
    </submittedName>
</protein>
<evidence type="ECO:0000313" key="2">
    <source>
        <dbReference type="WBParaSite" id="ALUE_0000249701-mRNA-1"/>
    </source>
</evidence>
<accession>A0A0M3HLV2</accession>
<dbReference type="WBParaSite" id="ALUE_0000249701-mRNA-1">
    <property type="protein sequence ID" value="ALUE_0000249701-mRNA-1"/>
    <property type="gene ID" value="ALUE_0000249701"/>
</dbReference>
<dbReference type="GO" id="GO:0016020">
    <property type="term" value="C:membrane"/>
    <property type="evidence" value="ECO:0007669"/>
    <property type="project" value="InterPro"/>
</dbReference>